<feature type="compositionally biased region" description="Low complexity" evidence="10">
    <location>
        <begin position="95"/>
        <end position="105"/>
    </location>
</feature>
<keyword evidence="14" id="KW-1185">Reference proteome</keyword>
<keyword evidence="8" id="KW-0449">Lipoprotein</keyword>
<feature type="chain" id="PRO_5001681469" description="CFEM domain-containing protein" evidence="11">
    <location>
        <begin position="19"/>
        <end position="326"/>
    </location>
</feature>
<dbReference type="VEuPathDB" id="FungiDB:A1O9_05666"/>
<keyword evidence="5" id="KW-0472">Membrane</keyword>
<dbReference type="HOGENOM" id="CLU_946773_0_0_1"/>
<dbReference type="STRING" id="1182545.A0A072PD38"/>
<dbReference type="RefSeq" id="XP_013260336.1">
    <property type="nucleotide sequence ID" value="XM_013404882.1"/>
</dbReference>
<reference evidence="13 14" key="1">
    <citation type="submission" date="2013-03" db="EMBL/GenBank/DDBJ databases">
        <title>The Genome Sequence of Exophiala aquamarina CBS 119918.</title>
        <authorList>
            <consortium name="The Broad Institute Genomics Platform"/>
            <person name="Cuomo C."/>
            <person name="de Hoog S."/>
            <person name="Gorbushina A."/>
            <person name="Walker B."/>
            <person name="Young S.K."/>
            <person name="Zeng Q."/>
            <person name="Gargeya S."/>
            <person name="Fitzgerald M."/>
            <person name="Haas B."/>
            <person name="Abouelleil A."/>
            <person name="Allen A.W."/>
            <person name="Alvarado L."/>
            <person name="Arachchi H.M."/>
            <person name="Berlin A.M."/>
            <person name="Chapman S.B."/>
            <person name="Gainer-Dewar J."/>
            <person name="Goldberg J."/>
            <person name="Griggs A."/>
            <person name="Gujja S."/>
            <person name="Hansen M."/>
            <person name="Howarth C."/>
            <person name="Imamovic A."/>
            <person name="Ireland A."/>
            <person name="Larimer J."/>
            <person name="McCowan C."/>
            <person name="Murphy C."/>
            <person name="Pearson M."/>
            <person name="Poon T.W."/>
            <person name="Priest M."/>
            <person name="Roberts A."/>
            <person name="Saif S."/>
            <person name="Shea T."/>
            <person name="Sisk P."/>
            <person name="Sykes S."/>
            <person name="Wortman J."/>
            <person name="Nusbaum C."/>
            <person name="Birren B."/>
        </authorList>
    </citation>
    <scope>NUCLEOTIDE SEQUENCE [LARGE SCALE GENOMIC DNA]</scope>
    <source>
        <strain evidence="13 14">CBS 119918</strain>
    </source>
</reference>
<dbReference type="Proteomes" id="UP000027920">
    <property type="component" value="Unassembled WGS sequence"/>
</dbReference>
<keyword evidence="5" id="KW-0336">GPI-anchor</keyword>
<accession>A0A072PD38</accession>
<feature type="compositionally biased region" description="Low complexity" evidence="10">
    <location>
        <begin position="151"/>
        <end position="161"/>
    </location>
</feature>
<evidence type="ECO:0000256" key="7">
    <source>
        <dbReference type="ARBA" id="ARBA00023157"/>
    </source>
</evidence>
<keyword evidence="6 11" id="KW-0732">Signal</keyword>
<evidence type="ECO:0000256" key="5">
    <source>
        <dbReference type="ARBA" id="ARBA00022622"/>
    </source>
</evidence>
<evidence type="ECO:0000256" key="11">
    <source>
        <dbReference type="SAM" id="SignalP"/>
    </source>
</evidence>
<comment type="caution">
    <text evidence="13">The sequence shown here is derived from an EMBL/GenBank/DDBJ whole genome shotgun (WGS) entry which is preliminary data.</text>
</comment>
<comment type="similarity">
    <text evidence="3">Belongs to the RBT5 family.</text>
</comment>
<gene>
    <name evidence="13" type="ORF">A1O9_05666</name>
</gene>
<dbReference type="AlphaFoldDB" id="A0A072PD38"/>
<keyword evidence="5" id="KW-0325">Glycoprotein</keyword>
<comment type="subcellular location">
    <subcellularLocation>
        <location evidence="1">Membrane</location>
        <topology evidence="1">Lipid-anchor</topology>
        <topology evidence="1">GPI-anchor</topology>
    </subcellularLocation>
    <subcellularLocation>
        <location evidence="2">Secreted</location>
    </subcellularLocation>
</comment>
<name>A0A072PD38_9EURO</name>
<dbReference type="GO" id="GO:0005576">
    <property type="term" value="C:extracellular region"/>
    <property type="evidence" value="ECO:0007669"/>
    <property type="project" value="UniProtKB-SubCell"/>
</dbReference>
<dbReference type="InterPro" id="IPR008427">
    <property type="entry name" value="Extracellular_membr_CFEM_dom"/>
</dbReference>
<evidence type="ECO:0000313" key="13">
    <source>
        <dbReference type="EMBL" id="KEF57746.1"/>
    </source>
</evidence>
<feature type="disulfide bond" evidence="9">
    <location>
        <begin position="28"/>
        <end position="59"/>
    </location>
</feature>
<feature type="compositionally biased region" description="Polar residues" evidence="10">
    <location>
        <begin position="249"/>
        <end position="272"/>
    </location>
</feature>
<protein>
    <recommendedName>
        <fullName evidence="12">CFEM domain-containing protein</fullName>
    </recommendedName>
</protein>
<feature type="disulfide bond" evidence="9">
    <location>
        <begin position="24"/>
        <end position="64"/>
    </location>
</feature>
<evidence type="ECO:0000256" key="10">
    <source>
        <dbReference type="SAM" id="MobiDB-lite"/>
    </source>
</evidence>
<keyword evidence="7 9" id="KW-1015">Disulfide bond</keyword>
<dbReference type="PROSITE" id="PS52012">
    <property type="entry name" value="CFEM"/>
    <property type="match status" value="1"/>
</dbReference>
<evidence type="ECO:0000256" key="9">
    <source>
        <dbReference type="PROSITE-ProRule" id="PRU01356"/>
    </source>
</evidence>
<dbReference type="OrthoDB" id="3065412at2759"/>
<feature type="compositionally biased region" description="Basic and acidic residues" evidence="10">
    <location>
        <begin position="106"/>
        <end position="120"/>
    </location>
</feature>
<evidence type="ECO:0000256" key="2">
    <source>
        <dbReference type="ARBA" id="ARBA00004613"/>
    </source>
</evidence>
<dbReference type="EMBL" id="AMGV01000004">
    <property type="protein sequence ID" value="KEF57746.1"/>
    <property type="molecule type" value="Genomic_DNA"/>
</dbReference>
<evidence type="ECO:0000256" key="4">
    <source>
        <dbReference type="ARBA" id="ARBA00022525"/>
    </source>
</evidence>
<organism evidence="13 14">
    <name type="scientific">Exophiala aquamarina CBS 119918</name>
    <dbReference type="NCBI Taxonomy" id="1182545"/>
    <lineage>
        <taxon>Eukaryota</taxon>
        <taxon>Fungi</taxon>
        <taxon>Dikarya</taxon>
        <taxon>Ascomycota</taxon>
        <taxon>Pezizomycotina</taxon>
        <taxon>Eurotiomycetes</taxon>
        <taxon>Chaetothyriomycetidae</taxon>
        <taxon>Chaetothyriales</taxon>
        <taxon>Herpotrichiellaceae</taxon>
        <taxon>Exophiala</taxon>
    </lineage>
</organism>
<proteinExistence type="inferred from homology"/>
<evidence type="ECO:0000256" key="8">
    <source>
        <dbReference type="ARBA" id="ARBA00023288"/>
    </source>
</evidence>
<sequence length="326" mass="36069">MKGFSVILALGLAASTEAARLPLCSAVCLTDAIVATGCKASSTECICSSDVFMSSVTECVEQRCGDDKVSTLETAEQFCSATNTHTQLKKREFSSDSSMSEGEASVAKRSDNPENPELEARGWKGWFGSRFFRGNRNRPHWGWAAPATTTTVTATASQPTAEPKPVDWAPNFKSDTKEWWKQQSSEWWAKNGFAWWKANGWHFDGPNWYSGKSEQWWQTNGNRWWQGPPRGYRGGNWQGGRPWWPSAPAATQTEPVKPTATPTYTPPDNQAWENWPENDSPTGPTVTPTTSPSSPEHTHTGTHPTWTPYTPTKPVQTVVPTGLGPW</sequence>
<dbReference type="SMART" id="SM00747">
    <property type="entry name" value="CFEM"/>
    <property type="match status" value="1"/>
</dbReference>
<keyword evidence="4" id="KW-0964">Secreted</keyword>
<feature type="region of interest" description="Disordered" evidence="10">
    <location>
        <begin position="239"/>
        <end position="326"/>
    </location>
</feature>
<evidence type="ECO:0000313" key="14">
    <source>
        <dbReference type="Proteomes" id="UP000027920"/>
    </source>
</evidence>
<feature type="compositionally biased region" description="Low complexity" evidence="10">
    <location>
        <begin position="280"/>
        <end position="326"/>
    </location>
</feature>
<evidence type="ECO:0000259" key="12">
    <source>
        <dbReference type="PROSITE" id="PS52012"/>
    </source>
</evidence>
<dbReference type="Pfam" id="PF05730">
    <property type="entry name" value="CFEM"/>
    <property type="match status" value="1"/>
</dbReference>
<feature type="region of interest" description="Disordered" evidence="10">
    <location>
        <begin position="151"/>
        <end position="172"/>
    </location>
</feature>
<dbReference type="GO" id="GO:0098552">
    <property type="term" value="C:side of membrane"/>
    <property type="evidence" value="ECO:0007669"/>
    <property type="project" value="UniProtKB-KW"/>
</dbReference>
<feature type="domain" description="CFEM" evidence="12">
    <location>
        <begin position="1"/>
        <end position="106"/>
    </location>
</feature>
<evidence type="ECO:0000256" key="1">
    <source>
        <dbReference type="ARBA" id="ARBA00004589"/>
    </source>
</evidence>
<evidence type="ECO:0000256" key="3">
    <source>
        <dbReference type="ARBA" id="ARBA00010031"/>
    </source>
</evidence>
<dbReference type="GeneID" id="25280589"/>
<feature type="disulfide bond" evidence="9">
    <location>
        <begin position="38"/>
        <end position="45"/>
    </location>
</feature>
<evidence type="ECO:0000256" key="6">
    <source>
        <dbReference type="ARBA" id="ARBA00022729"/>
    </source>
</evidence>
<comment type="caution">
    <text evidence="9">Lacks conserved residue(s) required for the propagation of feature annotation.</text>
</comment>
<feature type="region of interest" description="Disordered" evidence="10">
    <location>
        <begin position="90"/>
        <end position="120"/>
    </location>
</feature>
<feature type="signal peptide" evidence="11">
    <location>
        <begin position="1"/>
        <end position="18"/>
    </location>
</feature>